<dbReference type="AlphaFoldDB" id="A0A9P7VJN4"/>
<keyword evidence="2" id="KW-1185">Reference proteome</keyword>
<dbReference type="GeneID" id="66103370"/>
<dbReference type="EMBL" id="MU250557">
    <property type="protein sequence ID" value="KAG7441760.1"/>
    <property type="molecule type" value="Genomic_DNA"/>
</dbReference>
<proteinExistence type="predicted"/>
<name>A0A9P7VJN4_9AGAR</name>
<evidence type="ECO:0000313" key="1">
    <source>
        <dbReference type="EMBL" id="KAG7441760.1"/>
    </source>
</evidence>
<dbReference type="Proteomes" id="UP000812287">
    <property type="component" value="Unassembled WGS sequence"/>
</dbReference>
<evidence type="ECO:0000313" key="2">
    <source>
        <dbReference type="Proteomes" id="UP000812287"/>
    </source>
</evidence>
<gene>
    <name evidence="1" type="ORF">BT62DRAFT_472765</name>
</gene>
<comment type="caution">
    <text evidence="1">The sequence shown here is derived from an EMBL/GenBank/DDBJ whole genome shotgun (WGS) entry which is preliminary data.</text>
</comment>
<reference evidence="1" key="1">
    <citation type="submission" date="2020-11" db="EMBL/GenBank/DDBJ databases">
        <title>Adaptations for nitrogen fixation in a non-lichenized fungal sporocarp promotes dispersal by wood-feeding termites.</title>
        <authorList>
            <consortium name="DOE Joint Genome Institute"/>
            <person name="Koch R.A."/>
            <person name="Yoon G."/>
            <person name="Arayal U."/>
            <person name="Lail K."/>
            <person name="Amirebrahimi M."/>
            <person name="Labutti K."/>
            <person name="Lipzen A."/>
            <person name="Riley R."/>
            <person name="Barry K."/>
            <person name="Henrissat B."/>
            <person name="Grigoriev I.V."/>
            <person name="Herr J.R."/>
            <person name="Aime M.C."/>
        </authorList>
    </citation>
    <scope>NUCLEOTIDE SEQUENCE</scope>
    <source>
        <strain evidence="1">MCA 3950</strain>
    </source>
</reference>
<accession>A0A9P7VJN4</accession>
<dbReference type="RefSeq" id="XP_043035260.1">
    <property type="nucleotide sequence ID" value="XM_043181074.1"/>
</dbReference>
<organism evidence="1 2">
    <name type="scientific">Guyanagaster necrorhizus</name>
    <dbReference type="NCBI Taxonomy" id="856835"/>
    <lineage>
        <taxon>Eukaryota</taxon>
        <taxon>Fungi</taxon>
        <taxon>Dikarya</taxon>
        <taxon>Basidiomycota</taxon>
        <taxon>Agaricomycotina</taxon>
        <taxon>Agaricomycetes</taxon>
        <taxon>Agaricomycetidae</taxon>
        <taxon>Agaricales</taxon>
        <taxon>Marasmiineae</taxon>
        <taxon>Physalacriaceae</taxon>
        <taxon>Guyanagaster</taxon>
    </lineage>
</organism>
<protein>
    <submittedName>
        <fullName evidence="1">Uncharacterized protein</fullName>
    </submittedName>
</protein>
<sequence>MQSCLRACSEQRSLSKSGNLFLVNVRPLSRDALLTLYLANFENRPEITPHHASFRFFLFQVQTTFVEACLKPWLYSKAATYYFLRACSGFELWRLRPFLVLNPMRQPRTRSTCGNLVDFCS</sequence>